<evidence type="ECO:0000313" key="4">
    <source>
        <dbReference type="EMBL" id="QDY99654.2"/>
    </source>
</evidence>
<dbReference type="PROSITE" id="PS50883">
    <property type="entry name" value="EAL"/>
    <property type="match status" value="1"/>
</dbReference>
<dbReference type="SMART" id="SM00052">
    <property type="entry name" value="EAL"/>
    <property type="match status" value="1"/>
</dbReference>
<proteinExistence type="predicted"/>
<evidence type="ECO:0000259" key="2">
    <source>
        <dbReference type="PROSITE" id="PS50883"/>
    </source>
</evidence>
<dbReference type="Gene3D" id="3.20.20.450">
    <property type="entry name" value="EAL domain"/>
    <property type="match status" value="1"/>
</dbReference>
<dbReference type="SUPFAM" id="SSF141868">
    <property type="entry name" value="EAL domain-like"/>
    <property type="match status" value="1"/>
</dbReference>
<keyword evidence="5" id="KW-1185">Reference proteome</keyword>
<evidence type="ECO:0000256" key="1">
    <source>
        <dbReference type="SAM" id="Phobius"/>
    </source>
</evidence>
<dbReference type="SUPFAM" id="SSF55073">
    <property type="entry name" value="Nucleotide cyclase"/>
    <property type="match status" value="1"/>
</dbReference>
<dbReference type="InterPro" id="IPR043128">
    <property type="entry name" value="Rev_trsase/Diguanyl_cyclase"/>
</dbReference>
<dbReference type="CDD" id="cd01948">
    <property type="entry name" value="EAL"/>
    <property type="match status" value="1"/>
</dbReference>
<keyword evidence="1" id="KW-1133">Transmembrane helix</keyword>
<reference evidence="4" key="1">
    <citation type="submission" date="2020-04" db="EMBL/GenBank/DDBJ databases">
        <title>Nitratireductor sp. nov. isolated from mangrove soil.</title>
        <authorList>
            <person name="Ye Y."/>
        </authorList>
    </citation>
    <scope>NUCLEOTIDE SEQUENCE</scope>
    <source>
        <strain evidence="4">SY7</strain>
    </source>
</reference>
<protein>
    <submittedName>
        <fullName evidence="4">Bifunctional diguanylate cyclase/phosphodiesterase</fullName>
    </submittedName>
</protein>
<name>A0A5B8KVP4_9HYPH</name>
<dbReference type="InterPro" id="IPR029787">
    <property type="entry name" value="Nucleotide_cyclase"/>
</dbReference>
<feature type="transmembrane region" description="Helical" evidence="1">
    <location>
        <begin position="21"/>
        <end position="47"/>
    </location>
</feature>
<dbReference type="NCBIfam" id="TIGR00254">
    <property type="entry name" value="GGDEF"/>
    <property type="match status" value="1"/>
</dbReference>
<dbReference type="Proteomes" id="UP000321389">
    <property type="component" value="Chromosome"/>
</dbReference>
<feature type="domain" description="EAL" evidence="2">
    <location>
        <begin position="263"/>
        <end position="514"/>
    </location>
</feature>
<dbReference type="PANTHER" id="PTHR44757">
    <property type="entry name" value="DIGUANYLATE CYCLASE DGCP"/>
    <property type="match status" value="1"/>
</dbReference>
<dbReference type="EMBL" id="CP042301">
    <property type="protein sequence ID" value="QDY99654.2"/>
    <property type="molecule type" value="Genomic_DNA"/>
</dbReference>
<dbReference type="AlphaFoldDB" id="A0A5B8KVP4"/>
<feature type="domain" description="GGDEF" evidence="3">
    <location>
        <begin position="122"/>
        <end position="255"/>
    </location>
</feature>
<keyword evidence="1" id="KW-0812">Transmembrane</keyword>
<dbReference type="Pfam" id="PF00563">
    <property type="entry name" value="EAL"/>
    <property type="match status" value="1"/>
</dbReference>
<dbReference type="SMART" id="SM00267">
    <property type="entry name" value="GGDEF"/>
    <property type="match status" value="1"/>
</dbReference>
<dbReference type="InterPro" id="IPR001633">
    <property type="entry name" value="EAL_dom"/>
</dbReference>
<organism evidence="4 5">
    <name type="scientific">Nitratireductor mangrovi</name>
    <dbReference type="NCBI Taxonomy" id="2599600"/>
    <lineage>
        <taxon>Bacteria</taxon>
        <taxon>Pseudomonadati</taxon>
        <taxon>Pseudomonadota</taxon>
        <taxon>Alphaproteobacteria</taxon>
        <taxon>Hyphomicrobiales</taxon>
        <taxon>Phyllobacteriaceae</taxon>
        <taxon>Nitratireductor</taxon>
    </lineage>
</organism>
<feature type="transmembrane region" description="Helical" evidence="1">
    <location>
        <begin position="59"/>
        <end position="83"/>
    </location>
</feature>
<evidence type="ECO:0000259" key="3">
    <source>
        <dbReference type="PROSITE" id="PS50887"/>
    </source>
</evidence>
<gene>
    <name evidence="4" type="ORF">FQ775_04280</name>
</gene>
<dbReference type="KEGG" id="niy:FQ775_04280"/>
<dbReference type="PROSITE" id="PS50887">
    <property type="entry name" value="GGDEF"/>
    <property type="match status" value="1"/>
</dbReference>
<dbReference type="InterPro" id="IPR035919">
    <property type="entry name" value="EAL_sf"/>
</dbReference>
<dbReference type="Gene3D" id="3.30.70.270">
    <property type="match status" value="1"/>
</dbReference>
<accession>A0A5B8KVP4</accession>
<dbReference type="InterPro" id="IPR052155">
    <property type="entry name" value="Biofilm_reg_signaling"/>
</dbReference>
<dbReference type="PANTHER" id="PTHR44757:SF2">
    <property type="entry name" value="BIOFILM ARCHITECTURE MAINTENANCE PROTEIN MBAA"/>
    <property type="match status" value="1"/>
</dbReference>
<keyword evidence="1" id="KW-0472">Membrane</keyword>
<evidence type="ECO:0000313" key="5">
    <source>
        <dbReference type="Proteomes" id="UP000321389"/>
    </source>
</evidence>
<dbReference type="InterPro" id="IPR000160">
    <property type="entry name" value="GGDEF_dom"/>
</dbReference>
<dbReference type="RefSeq" id="WP_167812760.1">
    <property type="nucleotide sequence ID" value="NZ_CP042301.2"/>
</dbReference>
<dbReference type="CDD" id="cd01949">
    <property type="entry name" value="GGDEF"/>
    <property type="match status" value="1"/>
</dbReference>
<dbReference type="Pfam" id="PF00990">
    <property type="entry name" value="GGDEF"/>
    <property type="match status" value="1"/>
</dbReference>
<sequence>MLIPGQAGLHGMFRFLPNRRGPLALFVLLVAAGTVVVSVLTAGFVYWTVGPESYTWKHHLLIAAAIPSVVAPLVIFPLVSLASRLHATSERLRAFAFTDQLTGLPNVYALHGHLERETKAGKDFALHYVDIDKLKEVNNTLGHDAGDHFIQSTAKRLEEIAGESCYLARMGGDEFAVVQMNVSSADEAQIFARQLARDLSGSIGIRDTTVTISVHIGIAMWPKSAVTARELLKAAHLAMHRACEADVQSQLFDDDLRYRAEHNRRLEQRLALAVRNRDFTLAFQPIYDSRVPGRIASVEALLRWEDADSSPVSPGEFIPIAERTGQILELGEWALHEACRQARRWPNQISLAVNISAVQFLKSDIPKLVRSALKETGLPADRLTLEITESVLIGDVSVIGPQLDKLHALGVKLALDDFGSGYCGINYIRQFNVDKVKIDKTLIDEALKGPRAFNILSGVCRIAHDCGLVIVAEGLDSIEKLKMVNDLGVDEVQGYLLSRPVSASEITTLSQAILPRLWPSGAPRDAISDAPWFSLAASGRR</sequence>